<name>A0A2T2P354_CORCC</name>
<reference evidence="3 4" key="1">
    <citation type="journal article" date="2018" name="Front. Microbiol.">
        <title>Genome-Wide Analysis of Corynespora cassiicola Leaf Fall Disease Putative Effectors.</title>
        <authorList>
            <person name="Lopez D."/>
            <person name="Ribeiro S."/>
            <person name="Label P."/>
            <person name="Fumanal B."/>
            <person name="Venisse J.S."/>
            <person name="Kohler A."/>
            <person name="de Oliveira R.R."/>
            <person name="Labutti K."/>
            <person name="Lipzen A."/>
            <person name="Lail K."/>
            <person name="Bauer D."/>
            <person name="Ohm R.A."/>
            <person name="Barry K.W."/>
            <person name="Spatafora J."/>
            <person name="Grigoriev I.V."/>
            <person name="Martin F.M."/>
            <person name="Pujade-Renaud V."/>
        </authorList>
    </citation>
    <scope>NUCLEOTIDE SEQUENCE [LARGE SCALE GENOMIC DNA]</scope>
    <source>
        <strain evidence="3 4">Philippines</strain>
    </source>
</reference>
<dbReference type="EMBL" id="KZ678130">
    <property type="protein sequence ID" value="PSN72120.1"/>
    <property type="molecule type" value="Genomic_DNA"/>
</dbReference>
<dbReference type="Proteomes" id="UP000240883">
    <property type="component" value="Unassembled WGS sequence"/>
</dbReference>
<gene>
    <name evidence="3" type="ORF">BS50DRAFT_672974</name>
</gene>
<dbReference type="STRING" id="1448308.A0A2T2P354"/>
<dbReference type="PANTHER" id="PTHR33112:SF10">
    <property type="entry name" value="TOL"/>
    <property type="match status" value="1"/>
</dbReference>
<keyword evidence="4" id="KW-1185">Reference proteome</keyword>
<feature type="domain" description="Heterokaryon incompatibility" evidence="2">
    <location>
        <begin position="286"/>
        <end position="436"/>
    </location>
</feature>
<dbReference type="PANTHER" id="PTHR33112">
    <property type="entry name" value="DOMAIN PROTEIN, PUTATIVE-RELATED"/>
    <property type="match status" value="1"/>
</dbReference>
<feature type="region of interest" description="Disordered" evidence="1">
    <location>
        <begin position="102"/>
        <end position="142"/>
    </location>
</feature>
<evidence type="ECO:0000313" key="4">
    <source>
        <dbReference type="Proteomes" id="UP000240883"/>
    </source>
</evidence>
<dbReference type="OrthoDB" id="5125733at2759"/>
<evidence type="ECO:0000259" key="2">
    <source>
        <dbReference type="Pfam" id="PF06985"/>
    </source>
</evidence>
<accession>A0A2T2P354</accession>
<evidence type="ECO:0000256" key="1">
    <source>
        <dbReference type="SAM" id="MobiDB-lite"/>
    </source>
</evidence>
<dbReference type="InterPro" id="IPR010730">
    <property type="entry name" value="HET"/>
</dbReference>
<organism evidence="3 4">
    <name type="scientific">Corynespora cassiicola Philippines</name>
    <dbReference type="NCBI Taxonomy" id="1448308"/>
    <lineage>
        <taxon>Eukaryota</taxon>
        <taxon>Fungi</taxon>
        <taxon>Dikarya</taxon>
        <taxon>Ascomycota</taxon>
        <taxon>Pezizomycotina</taxon>
        <taxon>Dothideomycetes</taxon>
        <taxon>Pleosporomycetidae</taxon>
        <taxon>Pleosporales</taxon>
        <taxon>Corynesporascaceae</taxon>
        <taxon>Corynespora</taxon>
    </lineage>
</organism>
<protein>
    <submittedName>
        <fullName evidence="3">HET-domain-containing protein</fullName>
    </submittedName>
</protein>
<dbReference type="AlphaFoldDB" id="A0A2T2P354"/>
<sequence>MLQYKGTRQPPRKYLLPADVDRRLNVGGCLVCAARFWTADLLSKLKRTPADKTSLKASYGFNTEELRKSVLKGCPWCRTIADGVHGRIFLDELYAEWNQESDDDEDRGSALFESDEDSDVGGKEKNAFGFNEGELSDDSTGGWRSWQDRETLASSCDFNITASFERDEGGFFAILDVHIEATTVEDDGNALSKLRGEKSVDLRYHISTKGNTPLHEVNPLFQPVHVGNQLGSAANIKYLQDWMAKNLPDTSSTRSDYEPSRLIDLGSTDSLRVVETSAIPTADMKFAALSYVWGLNQTFTLLKTTRTELMASFGLHQLPKTIQDAIIVTRCIGLRYIWVDAICIFQDSPADKTIELPKMRHIYKNAAVSIIAAISSTATEGFLHHITSDSYLIEPVEATILEDQSLGSELTLVVSYPSYYQRWRDPIHTRAWTFQELLLSDRAIVFSYRGVDVLNRNSNPEPSSIEAGREAQLPSLPFSGRFFSLKQSPENIRKAWLTARGEYTRRNLTYAGDKLVAIAAVAEEIGKSYGGRYLAGMWEKDLVTDLQWRRGDGGYTGTDTDKFLSANQYKCVERPTRYVAPSWSWASAVGEVQDFAWEDEDETYKGEMGFQILSCTVEPVVPGFEYGAVKSGILNAKGRVRSFFWRPHGDLQTQEPMESDGYLAVKLEGSDNEMPVGAALIDALEPDLEDGSVVDCVAMKAVEDEVGNDCIEGLVLLPVGETQYRRIGFFFKLITPALFEDLDPMDLEII</sequence>
<dbReference type="Pfam" id="PF06985">
    <property type="entry name" value="HET"/>
    <property type="match status" value="1"/>
</dbReference>
<evidence type="ECO:0000313" key="3">
    <source>
        <dbReference type="EMBL" id="PSN72120.1"/>
    </source>
</evidence>
<proteinExistence type="predicted"/>